<name>A0AAU2GST0_9ACTN</name>
<reference evidence="1" key="1">
    <citation type="submission" date="2022-10" db="EMBL/GenBank/DDBJ databases">
        <title>The complete genomes of actinobacterial strains from the NBC collection.</title>
        <authorList>
            <person name="Joergensen T.S."/>
            <person name="Alvarez Arevalo M."/>
            <person name="Sterndorff E.B."/>
            <person name="Faurdal D."/>
            <person name="Vuksanovic O."/>
            <person name="Mourched A.-S."/>
            <person name="Charusanti P."/>
            <person name="Shaw S."/>
            <person name="Blin K."/>
            <person name="Weber T."/>
        </authorList>
    </citation>
    <scope>NUCLEOTIDE SEQUENCE</scope>
    <source>
        <strain evidence="1">NBC_00060</strain>
    </source>
</reference>
<organism evidence="1">
    <name type="scientific">Streptomyces sp. NBC_00060</name>
    <dbReference type="NCBI Taxonomy" id="2975636"/>
    <lineage>
        <taxon>Bacteria</taxon>
        <taxon>Bacillati</taxon>
        <taxon>Actinomycetota</taxon>
        <taxon>Actinomycetes</taxon>
        <taxon>Kitasatosporales</taxon>
        <taxon>Streptomycetaceae</taxon>
        <taxon>Streptomyces</taxon>
    </lineage>
</organism>
<protein>
    <recommendedName>
        <fullName evidence="2">Transposase</fullName>
    </recommendedName>
</protein>
<accession>A0AAU2GST0</accession>
<proteinExistence type="predicted"/>
<dbReference type="AlphaFoldDB" id="A0AAU2GST0"/>
<gene>
    <name evidence="1" type="ORF">OHV25_01060</name>
</gene>
<sequence>MKVLYLAIRELIEPKTRSKTHVAPHWKAALNAFSIYFQDRITLK</sequence>
<dbReference type="EMBL" id="CP108253">
    <property type="protein sequence ID" value="WTU38265.1"/>
    <property type="molecule type" value="Genomic_DNA"/>
</dbReference>
<evidence type="ECO:0008006" key="2">
    <source>
        <dbReference type="Google" id="ProtNLM"/>
    </source>
</evidence>
<evidence type="ECO:0000313" key="1">
    <source>
        <dbReference type="EMBL" id="WTU38265.1"/>
    </source>
</evidence>